<reference evidence="1 2" key="1">
    <citation type="submission" date="2024-07" db="EMBL/GenBank/DDBJ databases">
        <authorList>
            <person name="Akdeniz Z."/>
        </authorList>
    </citation>
    <scope>NUCLEOTIDE SEQUENCE [LARGE SCALE GENOMIC DNA]</scope>
</reference>
<proteinExistence type="predicted"/>
<dbReference type="InterPro" id="IPR009030">
    <property type="entry name" value="Growth_fac_rcpt_cys_sf"/>
</dbReference>
<evidence type="ECO:0000313" key="1">
    <source>
        <dbReference type="EMBL" id="CAL5991053.1"/>
    </source>
</evidence>
<name>A0ABP1HCC0_9EUKA</name>
<keyword evidence="2" id="KW-1185">Reference proteome</keyword>
<dbReference type="EMBL" id="CAXDID020000026">
    <property type="protein sequence ID" value="CAL5991053.1"/>
    <property type="molecule type" value="Genomic_DNA"/>
</dbReference>
<organism evidence="1 2">
    <name type="scientific">Hexamita inflata</name>
    <dbReference type="NCBI Taxonomy" id="28002"/>
    <lineage>
        <taxon>Eukaryota</taxon>
        <taxon>Metamonada</taxon>
        <taxon>Diplomonadida</taxon>
        <taxon>Hexamitidae</taxon>
        <taxon>Hexamitinae</taxon>
        <taxon>Hexamita</taxon>
    </lineage>
</organism>
<evidence type="ECO:0000313" key="2">
    <source>
        <dbReference type="Proteomes" id="UP001642409"/>
    </source>
</evidence>
<sequence>MSKSYQSHIISYTSVYIYISIQNTIICSNFQNISEDDAAFIILSAPLQYDCNVCPGNYFVVYGICADQLNNSKFNSQNKSLFCSDYFFFDGLQCVCKEYYIINGTECIDIIQILTEFQKQSENDYQNKINALQLKIEQLDIDVQNNFSLQQNEFFNNMQILENSIVRNISKADQQLVDSVKQLEQYIISNKSILLSILQESETKLQKLINQSEASINQQLISYSTLYNDSLEILKYQLISINSSLTTNISSLNNSIQSQYVIFQNNLYQNSSNLELYIAENITLKDKQIQQLTEQLTQLSNIVIYTNEQELWFQCQQQLYTFKTYDNPQVTNIVTNQDFSNGFAFNGVTIFNALIDVQSASSNFTLFQNQAVFQNIKIQLGIITFGSGALLSQNNQLQINQMSIISDQITISSNEVFSVLQLTATQTTIYNLMLNLTCNTTSMGSLNLINQLQGKLNIKGYQILGNYSSSNTISLGVCYVESSSQIDVKYINIIPLSFTCGNLSSYLFSNVILCSILMNHINIQIGNDEYFNLISQISTNITNPMQFGGIICNEMNTTANISDVTLNIVEQWKTQNVNNSGYILGNVIHSQNKIKTVCSKEYLTSNSYFASFGLVGSHNGILSISNIQSQLFMSTGDFDYLGTLGYANGSSCIVYNIQTSLQVPTNNSGIFVGVLISYILAENWSVTNIIINNSHIYSKLLTGLVVSYINSGIFSQIQIYSSSSNSSGTYNWALSGGLFGDSKGLSLQNTLQQIAINECYFENNSIFSNNSVIQATSGGIIGDSHDNNVSIQNVQLKFFDLSSYGSAQYTQSTGLIAFLYNASVEINNAQISNINLLTKNQYSAFASAFISQTSYYNVSISNSKVSNIQIYISGTPIRAGIIFCDAPSVLTATGLSSEGTNKINGAAVNNCGNIQTFNAQNGC</sequence>
<keyword evidence="1" id="KW-0675">Receptor</keyword>
<protein>
    <submittedName>
        <fullName evidence="1">Growth_factor receptor cysteine-rich domain superfamily</fullName>
    </submittedName>
</protein>
<dbReference type="Proteomes" id="UP001642409">
    <property type="component" value="Unassembled WGS sequence"/>
</dbReference>
<dbReference type="SUPFAM" id="SSF57184">
    <property type="entry name" value="Growth factor receptor domain"/>
    <property type="match status" value="1"/>
</dbReference>
<gene>
    <name evidence="1" type="ORF">HINF_LOCUS11885</name>
</gene>
<comment type="caution">
    <text evidence="1">The sequence shown here is derived from an EMBL/GenBank/DDBJ whole genome shotgun (WGS) entry which is preliminary data.</text>
</comment>
<accession>A0ABP1HCC0</accession>